<keyword evidence="8" id="KW-1185">Reference proteome</keyword>
<dbReference type="Proteomes" id="UP000319257">
    <property type="component" value="Unassembled WGS sequence"/>
</dbReference>
<evidence type="ECO:0000256" key="6">
    <source>
        <dbReference type="SAM" id="Phobius"/>
    </source>
</evidence>
<protein>
    <submittedName>
        <fullName evidence="7">Uncharacterized protein</fullName>
    </submittedName>
</protein>
<dbReference type="InterPro" id="IPR011701">
    <property type="entry name" value="MFS"/>
</dbReference>
<comment type="caution">
    <text evidence="7">The sequence shown here is derived from an EMBL/GenBank/DDBJ whole genome shotgun (WGS) entry which is preliminary data.</text>
</comment>
<dbReference type="RefSeq" id="XP_030995187.1">
    <property type="nucleotide sequence ID" value="XM_031140814.1"/>
</dbReference>
<keyword evidence="3 6" id="KW-0812">Transmembrane</keyword>
<sequence>MERDNREYEHVTVKQALRYWADWKIGVFMICYFISSSSSYSVAFFMPVILSDGMGFDYSTTLLLSTPPWVGLPKANWSDRYKLRWPVLVFQCLNAVVGLLLILYVKVVGVRLFGVFLATYGAQSNVPTLLTYAQNNTGDPSRRGVVSAAVLTAGAIGGVCGSTIFRSQDAPQYFPGMWTSIGMQLLYIVLVALMALYYRHQNKLLDLGKVTAPQGLESFRYTL</sequence>
<dbReference type="Gene3D" id="1.20.1250.20">
    <property type="entry name" value="MFS general substrate transporter like domains"/>
    <property type="match status" value="1"/>
</dbReference>
<keyword evidence="2" id="KW-0813">Transport</keyword>
<feature type="transmembrane region" description="Helical" evidence="6">
    <location>
        <begin position="177"/>
        <end position="198"/>
    </location>
</feature>
<dbReference type="OrthoDB" id="3639251at2759"/>
<evidence type="ECO:0000313" key="7">
    <source>
        <dbReference type="EMBL" id="TPX13476.1"/>
    </source>
</evidence>
<keyword evidence="4 6" id="KW-1133">Transmembrane helix</keyword>
<evidence type="ECO:0000256" key="4">
    <source>
        <dbReference type="ARBA" id="ARBA00022989"/>
    </source>
</evidence>
<gene>
    <name evidence="7" type="ORF">E0L32_006206</name>
</gene>
<evidence type="ECO:0000256" key="2">
    <source>
        <dbReference type="ARBA" id="ARBA00022448"/>
    </source>
</evidence>
<feature type="transmembrane region" description="Helical" evidence="6">
    <location>
        <begin position="25"/>
        <end position="50"/>
    </location>
</feature>
<dbReference type="AlphaFoldDB" id="A0A507B330"/>
<dbReference type="InParanoid" id="A0A507B330"/>
<organism evidence="7 8">
    <name type="scientific">Thyridium curvatum</name>
    <dbReference type="NCBI Taxonomy" id="1093900"/>
    <lineage>
        <taxon>Eukaryota</taxon>
        <taxon>Fungi</taxon>
        <taxon>Dikarya</taxon>
        <taxon>Ascomycota</taxon>
        <taxon>Pezizomycotina</taxon>
        <taxon>Sordariomycetes</taxon>
        <taxon>Sordariomycetidae</taxon>
        <taxon>Thyridiales</taxon>
        <taxon>Thyridiaceae</taxon>
        <taxon>Thyridium</taxon>
    </lineage>
</organism>
<evidence type="ECO:0000313" key="8">
    <source>
        <dbReference type="Proteomes" id="UP000319257"/>
    </source>
</evidence>
<dbReference type="GeneID" id="41973653"/>
<reference evidence="7 8" key="1">
    <citation type="submission" date="2019-06" db="EMBL/GenBank/DDBJ databases">
        <title>Draft genome sequence of the filamentous fungus Phialemoniopsis curvata isolated from diesel fuel.</title>
        <authorList>
            <person name="Varaljay V.A."/>
            <person name="Lyon W.J."/>
            <person name="Crouch A.L."/>
            <person name="Drake C.E."/>
            <person name="Hollomon J.M."/>
            <person name="Nadeau L.J."/>
            <person name="Nunn H.S."/>
            <person name="Stevenson B.S."/>
            <person name="Bojanowski C.L."/>
            <person name="Crookes-Goodson W.J."/>
        </authorList>
    </citation>
    <scope>NUCLEOTIDE SEQUENCE [LARGE SCALE GENOMIC DNA]</scope>
    <source>
        <strain evidence="7 8">D216</strain>
    </source>
</reference>
<dbReference type="PANTHER" id="PTHR43791:SF47">
    <property type="entry name" value="MAJOR FACILITATOR SUPERFAMILY (MFS) PROFILE DOMAIN-CONTAINING PROTEIN-RELATED"/>
    <property type="match status" value="1"/>
</dbReference>
<dbReference type="Pfam" id="PF07690">
    <property type="entry name" value="MFS_1"/>
    <property type="match status" value="1"/>
</dbReference>
<feature type="transmembrane region" description="Helical" evidence="6">
    <location>
        <begin position="83"/>
        <end position="105"/>
    </location>
</feature>
<dbReference type="SUPFAM" id="SSF103473">
    <property type="entry name" value="MFS general substrate transporter"/>
    <property type="match status" value="1"/>
</dbReference>
<accession>A0A507B330</accession>
<evidence type="ECO:0000256" key="1">
    <source>
        <dbReference type="ARBA" id="ARBA00004141"/>
    </source>
</evidence>
<name>A0A507B330_9PEZI</name>
<dbReference type="PANTHER" id="PTHR43791">
    <property type="entry name" value="PERMEASE-RELATED"/>
    <property type="match status" value="1"/>
</dbReference>
<dbReference type="InterPro" id="IPR036259">
    <property type="entry name" value="MFS_trans_sf"/>
</dbReference>
<keyword evidence="5 6" id="KW-0472">Membrane</keyword>
<dbReference type="EMBL" id="SKBQ01000034">
    <property type="protein sequence ID" value="TPX13476.1"/>
    <property type="molecule type" value="Genomic_DNA"/>
</dbReference>
<dbReference type="GO" id="GO:0022857">
    <property type="term" value="F:transmembrane transporter activity"/>
    <property type="evidence" value="ECO:0007669"/>
    <property type="project" value="InterPro"/>
</dbReference>
<proteinExistence type="predicted"/>
<comment type="subcellular location">
    <subcellularLocation>
        <location evidence="1">Membrane</location>
        <topology evidence="1">Multi-pass membrane protein</topology>
    </subcellularLocation>
</comment>
<evidence type="ECO:0000256" key="3">
    <source>
        <dbReference type="ARBA" id="ARBA00022692"/>
    </source>
</evidence>
<dbReference type="GO" id="GO:0016020">
    <property type="term" value="C:membrane"/>
    <property type="evidence" value="ECO:0007669"/>
    <property type="project" value="UniProtKB-SubCell"/>
</dbReference>
<feature type="transmembrane region" description="Helical" evidence="6">
    <location>
        <begin position="145"/>
        <end position="165"/>
    </location>
</feature>
<evidence type="ECO:0000256" key="5">
    <source>
        <dbReference type="ARBA" id="ARBA00023136"/>
    </source>
</evidence>